<dbReference type="Proteomes" id="UP000095553">
    <property type="component" value="Unassembled WGS sequence"/>
</dbReference>
<evidence type="ECO:0000313" key="4">
    <source>
        <dbReference type="Proteomes" id="UP000095553"/>
    </source>
</evidence>
<evidence type="ECO:0000259" key="1">
    <source>
        <dbReference type="Pfam" id="PF21847"/>
    </source>
</evidence>
<organism evidence="2 4">
    <name type="scientific">Anaerostipes hadrus</name>
    <dbReference type="NCBI Taxonomy" id="649756"/>
    <lineage>
        <taxon>Bacteria</taxon>
        <taxon>Bacillati</taxon>
        <taxon>Bacillota</taxon>
        <taxon>Clostridia</taxon>
        <taxon>Lachnospirales</taxon>
        <taxon>Lachnospiraceae</taxon>
        <taxon>Anaerostipes</taxon>
    </lineage>
</organism>
<dbReference type="RefSeq" id="WP_172675672.1">
    <property type="nucleotide sequence ID" value="NZ_BAABYN010000001.1"/>
</dbReference>
<evidence type="ECO:0000313" key="5">
    <source>
        <dbReference type="Proteomes" id="UP000095564"/>
    </source>
</evidence>
<sequence>MKHGKVPTRNQKELMLKNNLNPKEWLVVKKMADGFEIVNRENEADRKFLYC</sequence>
<name>A0A173SP43_ANAHA</name>
<accession>A0A173SP43</accession>
<dbReference type="AlphaFoldDB" id="A0A173SP43"/>
<protein>
    <recommendedName>
        <fullName evidence="1">DUF6906 domain-containing protein</fullName>
    </recommendedName>
</protein>
<dbReference type="Proteomes" id="UP000095564">
    <property type="component" value="Unassembled WGS sequence"/>
</dbReference>
<gene>
    <name evidence="3" type="ORF">ERS852520_00836</name>
    <name evidence="2" type="ORF">ERS852571_01337</name>
</gene>
<dbReference type="EMBL" id="CZAU01000006">
    <property type="protein sequence ID" value="CUP20991.1"/>
    <property type="molecule type" value="Genomic_DNA"/>
</dbReference>
<dbReference type="EMBL" id="CYXY01000007">
    <property type="protein sequence ID" value="CUM91449.1"/>
    <property type="molecule type" value="Genomic_DNA"/>
</dbReference>
<evidence type="ECO:0000313" key="2">
    <source>
        <dbReference type="EMBL" id="CUM91449.1"/>
    </source>
</evidence>
<feature type="domain" description="DUF6906" evidence="1">
    <location>
        <begin position="1"/>
        <end position="47"/>
    </location>
</feature>
<reference evidence="4 5" key="1">
    <citation type="submission" date="2015-09" db="EMBL/GenBank/DDBJ databases">
        <authorList>
            <consortium name="Pathogen Informatics"/>
        </authorList>
    </citation>
    <scope>NUCLEOTIDE SEQUENCE [LARGE SCALE GENOMIC DNA]</scope>
    <source>
        <strain evidence="3 5">2789STDY5834908</strain>
        <strain evidence="2 4">2789STDY5834959</strain>
    </source>
</reference>
<proteinExistence type="predicted"/>
<dbReference type="Pfam" id="PF21847">
    <property type="entry name" value="DUF6906"/>
    <property type="match status" value="1"/>
</dbReference>
<dbReference type="InterPro" id="IPR054201">
    <property type="entry name" value="DUF6906"/>
</dbReference>
<evidence type="ECO:0000313" key="3">
    <source>
        <dbReference type="EMBL" id="CUP20991.1"/>
    </source>
</evidence>